<reference evidence="1" key="1">
    <citation type="submission" date="2014-11" db="EMBL/GenBank/DDBJ databases">
        <authorList>
            <person name="Amaro Gonzalez C."/>
        </authorList>
    </citation>
    <scope>NUCLEOTIDE SEQUENCE</scope>
</reference>
<sequence length="60" mass="6601">MSQKGIVTGRSETTNLCQVNLIEHDKGCAAIVIHQPPEVLHRVGQRVLSYNEGCWLSVAL</sequence>
<dbReference type="EMBL" id="GBXM01025670">
    <property type="protein sequence ID" value="JAH82907.1"/>
    <property type="molecule type" value="Transcribed_RNA"/>
</dbReference>
<organism evidence="1">
    <name type="scientific">Anguilla anguilla</name>
    <name type="common">European freshwater eel</name>
    <name type="synonym">Muraena anguilla</name>
    <dbReference type="NCBI Taxonomy" id="7936"/>
    <lineage>
        <taxon>Eukaryota</taxon>
        <taxon>Metazoa</taxon>
        <taxon>Chordata</taxon>
        <taxon>Craniata</taxon>
        <taxon>Vertebrata</taxon>
        <taxon>Euteleostomi</taxon>
        <taxon>Actinopterygii</taxon>
        <taxon>Neopterygii</taxon>
        <taxon>Teleostei</taxon>
        <taxon>Anguilliformes</taxon>
        <taxon>Anguillidae</taxon>
        <taxon>Anguilla</taxon>
    </lineage>
</organism>
<name>A0A0E9VXV5_ANGAN</name>
<dbReference type="AlphaFoldDB" id="A0A0E9VXV5"/>
<evidence type="ECO:0000313" key="1">
    <source>
        <dbReference type="EMBL" id="JAH82907.1"/>
    </source>
</evidence>
<proteinExistence type="predicted"/>
<accession>A0A0E9VXV5</accession>
<reference evidence="1" key="2">
    <citation type="journal article" date="2015" name="Fish Shellfish Immunol.">
        <title>Early steps in the European eel (Anguilla anguilla)-Vibrio vulnificus interaction in the gills: Role of the RtxA13 toxin.</title>
        <authorList>
            <person name="Callol A."/>
            <person name="Pajuelo D."/>
            <person name="Ebbesson L."/>
            <person name="Teles M."/>
            <person name="MacKenzie S."/>
            <person name="Amaro C."/>
        </authorList>
    </citation>
    <scope>NUCLEOTIDE SEQUENCE</scope>
</reference>
<protein>
    <submittedName>
        <fullName evidence="1">Uncharacterized protein</fullName>
    </submittedName>
</protein>